<dbReference type="GO" id="GO:0007264">
    <property type="term" value="P:small GTPase-mediated signal transduction"/>
    <property type="evidence" value="ECO:0007669"/>
    <property type="project" value="InterPro"/>
</dbReference>
<dbReference type="PROSITE" id="PS51421">
    <property type="entry name" value="RAS"/>
    <property type="match status" value="1"/>
</dbReference>
<evidence type="ECO:0000256" key="2">
    <source>
        <dbReference type="ARBA" id="ARBA00023134"/>
    </source>
</evidence>
<evidence type="ECO:0008006" key="5">
    <source>
        <dbReference type="Google" id="ProtNLM"/>
    </source>
</evidence>
<dbReference type="SMART" id="SM00173">
    <property type="entry name" value="RAS"/>
    <property type="match status" value="1"/>
</dbReference>
<dbReference type="NCBIfam" id="TIGR00231">
    <property type="entry name" value="small_GTP"/>
    <property type="match status" value="1"/>
</dbReference>
<organism evidence="3 4">
    <name type="scientific">Polysphondylium violaceum</name>
    <dbReference type="NCBI Taxonomy" id="133409"/>
    <lineage>
        <taxon>Eukaryota</taxon>
        <taxon>Amoebozoa</taxon>
        <taxon>Evosea</taxon>
        <taxon>Eumycetozoa</taxon>
        <taxon>Dictyostelia</taxon>
        <taxon>Dictyosteliales</taxon>
        <taxon>Dictyosteliaceae</taxon>
        <taxon>Polysphondylium</taxon>
    </lineage>
</organism>
<dbReference type="GO" id="GO:0005525">
    <property type="term" value="F:GTP binding"/>
    <property type="evidence" value="ECO:0007669"/>
    <property type="project" value="UniProtKB-KW"/>
</dbReference>
<name>A0A8J4UVP0_9MYCE</name>
<dbReference type="EMBL" id="AJWJ01000050">
    <property type="protein sequence ID" value="KAF2076756.1"/>
    <property type="molecule type" value="Genomic_DNA"/>
</dbReference>
<dbReference type="Pfam" id="PF00071">
    <property type="entry name" value="Ras"/>
    <property type="match status" value="1"/>
</dbReference>
<sequence length="204" mass="23024">MSAAEVIKLVVIGDGAVGKTCLLISYANNRFPEDYIPTVFDNYVVNLTAGDRNIELGLWDTAGQEEYDKLRPLSYANANVFLICFSITNPVSFENVYTKWYPEVMHFCPDVPQILVGTKMDTRDDRGILDKLEQSGQRPISFEQGSELSRKIKAIKYMECSAKTSQNLKQVFDEAIKSVLFMKKKKKRTLTNEIITPSTTTSNS</sequence>
<evidence type="ECO:0000256" key="1">
    <source>
        <dbReference type="ARBA" id="ARBA00022741"/>
    </source>
</evidence>
<protein>
    <recommendedName>
        <fullName evidence="5">Rho GTPase</fullName>
    </recommendedName>
</protein>
<dbReference type="InterPro" id="IPR001806">
    <property type="entry name" value="Small_GTPase"/>
</dbReference>
<reference evidence="3" key="1">
    <citation type="submission" date="2020-01" db="EMBL/GenBank/DDBJ databases">
        <title>Development of genomics and gene disruption for Polysphondylium violaceum indicates a role for the polyketide synthase stlB in stalk morphogenesis.</title>
        <authorList>
            <person name="Narita B."/>
            <person name="Kawabe Y."/>
            <person name="Kin K."/>
            <person name="Saito T."/>
            <person name="Gibbs R."/>
            <person name="Kuspa A."/>
            <person name="Muzny D."/>
            <person name="Queller D."/>
            <person name="Richards S."/>
            <person name="Strassman J."/>
            <person name="Sucgang R."/>
            <person name="Worley K."/>
            <person name="Schaap P."/>
        </authorList>
    </citation>
    <scope>NUCLEOTIDE SEQUENCE</scope>
    <source>
        <strain evidence="3">QSvi11</strain>
    </source>
</reference>
<evidence type="ECO:0000313" key="3">
    <source>
        <dbReference type="EMBL" id="KAF2076756.1"/>
    </source>
</evidence>
<dbReference type="InterPro" id="IPR027417">
    <property type="entry name" value="P-loop_NTPase"/>
</dbReference>
<dbReference type="InterPro" id="IPR003578">
    <property type="entry name" value="Small_GTPase_Rho"/>
</dbReference>
<dbReference type="OrthoDB" id="8830751at2759"/>
<dbReference type="PRINTS" id="PR00449">
    <property type="entry name" value="RASTRNSFRMNG"/>
</dbReference>
<keyword evidence="1" id="KW-0547">Nucleotide-binding</keyword>
<dbReference type="CDD" id="cd00157">
    <property type="entry name" value="Rho"/>
    <property type="match status" value="1"/>
</dbReference>
<comment type="caution">
    <text evidence="3">The sequence shown here is derived from an EMBL/GenBank/DDBJ whole genome shotgun (WGS) entry which is preliminary data.</text>
</comment>
<dbReference type="PANTHER" id="PTHR24072">
    <property type="entry name" value="RHO FAMILY GTPASE"/>
    <property type="match status" value="1"/>
</dbReference>
<dbReference type="PROSITE" id="PS51420">
    <property type="entry name" value="RHO"/>
    <property type="match status" value="1"/>
</dbReference>
<gene>
    <name evidence="3" type="ORF">CYY_001945</name>
</gene>
<dbReference type="AlphaFoldDB" id="A0A8J4UVP0"/>
<dbReference type="SMART" id="SM00176">
    <property type="entry name" value="RAN"/>
    <property type="match status" value="1"/>
</dbReference>
<dbReference type="InterPro" id="IPR005225">
    <property type="entry name" value="Small_GTP-bd"/>
</dbReference>
<dbReference type="Proteomes" id="UP000695562">
    <property type="component" value="Unassembled WGS sequence"/>
</dbReference>
<dbReference type="SMART" id="SM00175">
    <property type="entry name" value="RAB"/>
    <property type="match status" value="1"/>
</dbReference>
<keyword evidence="2" id="KW-0342">GTP-binding</keyword>
<dbReference type="GO" id="GO:0003924">
    <property type="term" value="F:GTPase activity"/>
    <property type="evidence" value="ECO:0007669"/>
    <property type="project" value="InterPro"/>
</dbReference>
<dbReference type="SUPFAM" id="SSF52540">
    <property type="entry name" value="P-loop containing nucleoside triphosphate hydrolases"/>
    <property type="match status" value="1"/>
</dbReference>
<evidence type="ECO:0000313" key="4">
    <source>
        <dbReference type="Proteomes" id="UP000695562"/>
    </source>
</evidence>
<keyword evidence="4" id="KW-1185">Reference proteome</keyword>
<dbReference type="FunFam" id="3.40.50.300:FF:000118">
    <property type="entry name" value="Rho-related GTP-binding protein RhoG"/>
    <property type="match status" value="1"/>
</dbReference>
<dbReference type="PROSITE" id="PS51419">
    <property type="entry name" value="RAB"/>
    <property type="match status" value="1"/>
</dbReference>
<accession>A0A8J4UVP0</accession>
<proteinExistence type="predicted"/>
<dbReference type="Gene3D" id="3.40.50.300">
    <property type="entry name" value="P-loop containing nucleotide triphosphate hydrolases"/>
    <property type="match status" value="1"/>
</dbReference>
<dbReference type="SMART" id="SM00174">
    <property type="entry name" value="RHO"/>
    <property type="match status" value="1"/>
</dbReference>